<keyword evidence="3" id="KW-0946">Virion</keyword>
<organism evidence="5 6">
    <name type="scientific">Aeromonas phage Ah1</name>
    <dbReference type="NCBI Taxonomy" id="2053701"/>
    <lineage>
        <taxon>Viruses</taxon>
        <taxon>Duplodnaviria</taxon>
        <taxon>Heunggongvirae</taxon>
        <taxon>Uroviricota</taxon>
        <taxon>Caudoviricetes</taxon>
        <taxon>Pantevenvirales</taxon>
        <taxon>Straboviridae</taxon>
        <taxon>Cinqassovirus</taxon>
        <taxon>Cinqassovirus ah1</taxon>
    </lineage>
</organism>
<name>A0A2H4YF27_9CAUD</name>
<keyword evidence="4" id="KW-0426">Late protein</keyword>
<evidence type="ECO:0000313" key="6">
    <source>
        <dbReference type="Proteomes" id="UP000240934"/>
    </source>
</evidence>
<dbReference type="InterPro" id="IPR010762">
    <property type="entry name" value="Gp23/Gp24_T4-like"/>
</dbReference>
<keyword evidence="2" id="KW-0167">Capsid protein</keyword>
<evidence type="ECO:0000256" key="3">
    <source>
        <dbReference type="ARBA" id="ARBA00022844"/>
    </source>
</evidence>
<evidence type="ECO:0000313" key="5">
    <source>
        <dbReference type="EMBL" id="AUE22763.1"/>
    </source>
</evidence>
<gene>
    <name evidence="5" type="ORF">Ah1_00245</name>
</gene>
<dbReference type="EMBL" id="MG250483">
    <property type="protein sequence ID" value="AUE22763.1"/>
    <property type="molecule type" value="Genomic_DNA"/>
</dbReference>
<evidence type="ECO:0000256" key="2">
    <source>
        <dbReference type="ARBA" id="ARBA00022561"/>
    </source>
</evidence>
<accession>A0A2H4YF27</accession>
<proteinExistence type="predicted"/>
<dbReference type="Pfam" id="PF07068">
    <property type="entry name" value="Gp23"/>
    <property type="match status" value="1"/>
</dbReference>
<dbReference type="Proteomes" id="UP000240934">
    <property type="component" value="Segment"/>
</dbReference>
<dbReference type="Gene3D" id="3.30.2320.40">
    <property type="match status" value="1"/>
</dbReference>
<evidence type="ECO:0000256" key="4">
    <source>
        <dbReference type="ARBA" id="ARBA00022921"/>
    </source>
</evidence>
<sequence length="392" mass="43312">MLKDLIAESSGASSIEAGRPTLVALTRKTQEKIYKELVSIQPTKQPLATVYGMRLDYVASDGRTYDIQLDHRTHGGAYKIGYSTLPAPSTNNVKSDQFQFNGYAYEVINAGNYVDGYTTDEDYHRAMIRGDLRLLADGIDYANEQDGNEIVPEVKFTLNRWSALVRARKMKCPITIELLQDMEREHLNSNDAIEDLLATAIAEEVNSDIVSKLICISTKEDELNLNNHETTYFQGREIINKACRMAAEVEWWTSFPATYVVASFKVAGIIRASGQVESDGTIKGTKLKLIMDGNAIVDYFMVGAKADSGPNSMDNASGVFYSPYQEDDEAGTFLVTSEPGAIQPVVGVISRYALSCFPDYADVAQGAKPNGEDWQKAANRSMFVRLTPVVVQ</sequence>
<keyword evidence="6" id="KW-1185">Reference proteome</keyword>
<evidence type="ECO:0000256" key="1">
    <source>
        <dbReference type="ARBA" id="ARBA00004328"/>
    </source>
</evidence>
<dbReference type="GO" id="GO:0019028">
    <property type="term" value="C:viral capsid"/>
    <property type="evidence" value="ECO:0007669"/>
    <property type="project" value="UniProtKB-KW"/>
</dbReference>
<comment type="subcellular location">
    <subcellularLocation>
        <location evidence="1">Virion</location>
    </subcellularLocation>
</comment>
<reference evidence="5 6" key="1">
    <citation type="submission" date="2017-10" db="EMBL/GenBank/DDBJ databases">
        <title>Antibacterial composition for extension of chilled fish shelf life and decreasing of risk of food-borne infections, bacteriophage strains for its preparation.</title>
        <authorList>
            <person name="Zulkarneev E.R."/>
            <person name="Aleshkin A.V."/>
            <person name="Rubalsky O.V."/>
            <person name="Kiseleva I.A."/>
            <person name="Rubalskii E.O."/>
            <person name="Lebedev S.N."/>
        </authorList>
    </citation>
    <scope>NUCLEOTIDE SEQUENCE [LARGE SCALE GENOMIC DNA]</scope>
</reference>
<protein>
    <submittedName>
        <fullName evidence="5">Head vertex protein</fullName>
    </submittedName>
</protein>